<dbReference type="Pfam" id="PF00443">
    <property type="entry name" value="UCH"/>
    <property type="match status" value="1"/>
</dbReference>
<evidence type="ECO:0000256" key="6">
    <source>
        <dbReference type="ARBA" id="ARBA00022786"/>
    </source>
</evidence>
<feature type="compositionally biased region" description="Acidic residues" evidence="9">
    <location>
        <begin position="2525"/>
        <end position="2534"/>
    </location>
</feature>
<dbReference type="InterPro" id="IPR001394">
    <property type="entry name" value="Peptidase_C19_UCH"/>
</dbReference>
<dbReference type="Proteomes" id="UP001497497">
    <property type="component" value="Unassembled WGS sequence"/>
</dbReference>
<organism evidence="11 12">
    <name type="scientific">Lymnaea stagnalis</name>
    <name type="common">Great pond snail</name>
    <name type="synonym">Helix stagnalis</name>
    <dbReference type="NCBI Taxonomy" id="6523"/>
    <lineage>
        <taxon>Eukaryota</taxon>
        <taxon>Metazoa</taxon>
        <taxon>Spiralia</taxon>
        <taxon>Lophotrochozoa</taxon>
        <taxon>Mollusca</taxon>
        <taxon>Gastropoda</taxon>
        <taxon>Heterobranchia</taxon>
        <taxon>Euthyneura</taxon>
        <taxon>Panpulmonata</taxon>
        <taxon>Hygrophila</taxon>
        <taxon>Lymnaeoidea</taxon>
        <taxon>Lymnaeidae</taxon>
        <taxon>Lymnaea</taxon>
    </lineage>
</organism>
<feature type="compositionally biased region" description="Gly residues" evidence="9">
    <location>
        <begin position="2618"/>
        <end position="2627"/>
    </location>
</feature>
<keyword evidence="7" id="KW-0378">Hydrolase</keyword>
<comment type="similarity">
    <text evidence="2">Belongs to the peptidase C19 family.</text>
</comment>
<dbReference type="InterPro" id="IPR028889">
    <property type="entry name" value="USP"/>
</dbReference>
<dbReference type="PANTHER" id="PTHR24006:SF925">
    <property type="entry name" value="UBIQUITINYL HYDROLASE 1"/>
    <property type="match status" value="1"/>
</dbReference>
<dbReference type="GO" id="GO:0016477">
    <property type="term" value="P:cell migration"/>
    <property type="evidence" value="ECO:0007669"/>
    <property type="project" value="TreeGrafter"/>
</dbReference>
<dbReference type="InterPro" id="IPR050164">
    <property type="entry name" value="Peptidase_C19"/>
</dbReference>
<feature type="compositionally biased region" description="Polar residues" evidence="9">
    <location>
        <begin position="15"/>
        <end position="32"/>
    </location>
</feature>
<dbReference type="EC" id="3.4.19.12" evidence="3"/>
<dbReference type="GO" id="GO:0016579">
    <property type="term" value="P:protein deubiquitination"/>
    <property type="evidence" value="ECO:0007669"/>
    <property type="project" value="InterPro"/>
</dbReference>
<evidence type="ECO:0000256" key="5">
    <source>
        <dbReference type="ARBA" id="ARBA00022670"/>
    </source>
</evidence>
<accession>A0AAV2HN58</accession>
<dbReference type="PROSITE" id="PS50235">
    <property type="entry name" value="USP_3"/>
    <property type="match status" value="1"/>
</dbReference>
<evidence type="ECO:0000313" key="11">
    <source>
        <dbReference type="EMBL" id="CAL1534009.1"/>
    </source>
</evidence>
<evidence type="ECO:0000313" key="12">
    <source>
        <dbReference type="Proteomes" id="UP001497497"/>
    </source>
</evidence>
<dbReference type="InterPro" id="IPR016024">
    <property type="entry name" value="ARM-type_fold"/>
</dbReference>
<evidence type="ECO:0000256" key="8">
    <source>
        <dbReference type="ARBA" id="ARBA00022807"/>
    </source>
</evidence>
<feature type="region of interest" description="Disordered" evidence="9">
    <location>
        <begin position="1"/>
        <end position="77"/>
    </location>
</feature>
<dbReference type="InterPro" id="IPR021905">
    <property type="entry name" value="DUF3517"/>
</dbReference>
<evidence type="ECO:0000256" key="7">
    <source>
        <dbReference type="ARBA" id="ARBA00022801"/>
    </source>
</evidence>
<dbReference type="PANTHER" id="PTHR24006">
    <property type="entry name" value="UBIQUITIN CARBOXYL-TERMINAL HYDROLASE"/>
    <property type="match status" value="1"/>
</dbReference>
<dbReference type="SUPFAM" id="SSF54001">
    <property type="entry name" value="Cysteine proteinases"/>
    <property type="match status" value="1"/>
</dbReference>
<dbReference type="InterPro" id="IPR018200">
    <property type="entry name" value="USP_CS"/>
</dbReference>
<name>A0AAV2HN58_LYMST</name>
<dbReference type="GO" id="GO:0006508">
    <property type="term" value="P:proteolysis"/>
    <property type="evidence" value="ECO:0007669"/>
    <property type="project" value="UniProtKB-KW"/>
</dbReference>
<proteinExistence type="inferred from homology"/>
<feature type="compositionally biased region" description="Low complexity" evidence="9">
    <location>
        <begin position="33"/>
        <end position="50"/>
    </location>
</feature>
<evidence type="ECO:0000256" key="2">
    <source>
        <dbReference type="ARBA" id="ARBA00009085"/>
    </source>
</evidence>
<feature type="region of interest" description="Disordered" evidence="9">
    <location>
        <begin position="1025"/>
        <end position="1056"/>
    </location>
</feature>
<dbReference type="SUPFAM" id="SSF48371">
    <property type="entry name" value="ARM repeat"/>
    <property type="match status" value="1"/>
</dbReference>
<evidence type="ECO:0000256" key="9">
    <source>
        <dbReference type="SAM" id="MobiDB-lite"/>
    </source>
</evidence>
<dbReference type="Pfam" id="PF12030">
    <property type="entry name" value="DUF3517"/>
    <property type="match status" value="1"/>
</dbReference>
<dbReference type="Pfam" id="PF25010">
    <property type="entry name" value="ARM_UBP24_USP9X-Y"/>
    <property type="match status" value="1"/>
</dbReference>
<feature type="compositionally biased region" description="Low complexity" evidence="9">
    <location>
        <begin position="2569"/>
        <end position="2584"/>
    </location>
</feature>
<dbReference type="GO" id="GO:0005829">
    <property type="term" value="C:cytosol"/>
    <property type="evidence" value="ECO:0007669"/>
    <property type="project" value="TreeGrafter"/>
</dbReference>
<evidence type="ECO:0000259" key="10">
    <source>
        <dbReference type="PROSITE" id="PS50235"/>
    </source>
</evidence>
<protein>
    <recommendedName>
        <fullName evidence="3">ubiquitinyl hydrolase 1</fullName>
        <ecNumber evidence="3">3.4.19.12</ecNumber>
    </recommendedName>
</protein>
<dbReference type="PROSITE" id="PS00973">
    <property type="entry name" value="USP_2"/>
    <property type="match status" value="1"/>
</dbReference>
<dbReference type="GO" id="GO:0005634">
    <property type="term" value="C:nucleus"/>
    <property type="evidence" value="ECO:0007669"/>
    <property type="project" value="TreeGrafter"/>
</dbReference>
<feature type="domain" description="USP" evidence="10">
    <location>
        <begin position="1602"/>
        <end position="2002"/>
    </location>
</feature>
<evidence type="ECO:0000256" key="3">
    <source>
        <dbReference type="ARBA" id="ARBA00012759"/>
    </source>
</evidence>
<keyword evidence="6" id="KW-0833">Ubl conjugation pathway</keyword>
<feature type="compositionally biased region" description="Polar residues" evidence="9">
    <location>
        <begin position="2637"/>
        <end position="2648"/>
    </location>
</feature>
<reference evidence="11 12" key="1">
    <citation type="submission" date="2024-04" db="EMBL/GenBank/DDBJ databases">
        <authorList>
            <consortium name="Genoscope - CEA"/>
            <person name="William W."/>
        </authorList>
    </citation>
    <scope>NUCLEOTIDE SEQUENCE [LARGE SCALE GENOMIC DNA]</scope>
</reference>
<feature type="region of interest" description="Disordered" evidence="9">
    <location>
        <begin position="2618"/>
        <end position="2680"/>
    </location>
</feature>
<dbReference type="InterPro" id="IPR056850">
    <property type="entry name" value="ARM_UBP34_24_USP9X_Y"/>
</dbReference>
<keyword evidence="5" id="KW-0645">Protease</keyword>
<keyword evidence="4" id="KW-0597">Phosphoprotein</keyword>
<evidence type="ECO:0000256" key="4">
    <source>
        <dbReference type="ARBA" id="ARBA00022553"/>
    </source>
</evidence>
<dbReference type="Gene3D" id="3.90.70.10">
    <property type="entry name" value="Cysteine proteinases"/>
    <property type="match status" value="1"/>
</dbReference>
<feature type="compositionally biased region" description="Polar residues" evidence="9">
    <location>
        <begin position="56"/>
        <end position="77"/>
    </location>
</feature>
<sequence length="2680" mass="302460">MTIVMRPGSAGGDTPQENINNPTQPQMQQPGITQSPAATSATACSGTSTAPIESNAMDTSTTVTCSPHNEDNGMSTSPITVQAAAGGEPAAQVQGGGDAEPEFPLLELNRLDEMINRPRWVVPVLPKGELEVLLDAAIKLSKEGLDTRSEACQRFFREGLTISFTKILTDEAVSGWKYEIHKCILKNAEKLIELCVHKLSQDWFPLLELLSMVLNPSCKFHSYNATRQSEIVQSGAQLADDALFARPPDHRTPKGWLVDLVNRFGQLDGFNILLDRFLKGPPLSVPVVASLVKPFGMCSEVLTPHTVEKYFMPIVDIVPKFLDKLTDEELKKESKNEAKNDALSSIIKALKQLVNRLPNQEETTKSLEIFRLKMILRLLQISSFNGKMNALNEVNKVITNVSFPPSSRHSSVDEDEWLTADKMAEWIQQNNVLSIVLRDSLHQPQYVEKLEKILRFMIKERALTMDDLDRLWDAQSGKHDAIVKNVHDLLAKLAWDFAPEQLDHLFECFQGSWHHASKKQREKLLELIRRLAEDDKEGVMAHKVLTLLWNLAHSDDVPTDIMDQALSAHYKILDYSCSQVPDRDAQKLQWISKFVEELKNDQWVLPALKQIKEICTLFPELKLNQSAKSSEQAPQNFPHNQRGAHMYYRNGVIGQLQNQHSIVMLVSQNLSAYMNKQRAYAEAHPNEDPTTILPDGRFHHNMQVAERLRFLRFLLKDGQLWLCEAQAGQIWNCLAENAIYFSDREACFKWFAKLMGEEPDLDPEITREFFERNILQLNPDLLTENGMNCFERFFKQVNLKENKLIAKRRGGYLMDDIELIGLDYLWKVVLWSPDDVAEKAVTLLKDIFTNLGPRLQQKQIAIHEDFITSCIDRLKAAYDTVSILGQDTDTASKERVLQETARMVRVLTVLKEYLAECDEAYREERTILPLSRACRGKLMHLKVRFPSQNRQGDDVEIWSHSNETVGQVRRHILQRVKAGPNIKVELYVNAEQIDTSEDKKLISQINLRDKPDHSTLPQTLTGKLVQVGGNMPSSPDSSSDSSVGSPHNQYDGPNLEAESALPGVIMSQKPLYSQFLFQLSDLGCQLQEPKLRDTARAVLKIMPADLHTVKSFTTICCEGATSGQPVSAALEAMFFNSSTTQALYNIEVCYALLMPSLDPLCEEAFHFQLKFVLSGGIQLAINMLTKNNFMPSADLSSKRAAYQTVLKISKMMLTVLGHARVQIVVEACSTEARAATLTHKAHEEAVALQKALYHIPSPESEYSMRNVASRLGLQLAEQAVGVSPDLNTVKAIMKIAWSASACSFHLVQASYEDIHSAFEKPREAGPSDGEDIIVAREGLENLTVCIALNPPTLDQLDKEHAWKDFIIDLLLLCKTHQSIRSCAAEQFLQMFSRCSVNPRNLKWLVTLLFTKLETTVKDNAQQSHEYFSLLCKLLNHASKEGSMTVEPQLNNEIVWLMEVRNQCLKCGEIQVDDALLEGRMCITKELLSFQSSEKKYQIGCKSGGADLIKTLVEDFIFPASKLVTQCRKNEAEFPAEHAVPVCSSQNTVVAAYDLLVALCMDCVQNLQYLANLIIEMYYTDSQPVMDWEYVPLVGPRPPRGFVGLKNAGATCYMNSVLQQLFMIEPIRNGILAVEGAADNVEEEMLIIEKENSMSMVNTEKENTMKNDFEISFLQGCQVKDEDVDVGQTQSKEDERKSYNLGVLRQIQVIFGHLAASKLQYFVPRGFWKHFKLWGEPVNLREQHDALEFFNSLVDSLDEALKAMNQPSILSQVMGGSFADQKICKDCPHRYQREEAFTTLNVDIRNHANLFESLEQYVKGDLLEGENAYHCEKCNKKVDTVKRLVIRKLPKILAIQLKRFDYDWERECAIKFNDYFEFPKELNMEPYTVQGLAKIEGEIIDEFDAAQSTKYRLVGVLVHSGQASGGHYYSYILHRSPNDPAPKWYKFDDGDVTECKMEDEEEMKNQCFGGEYLGEVYDHMLKRSAFRRQKRWWNAYILFYERIDDFTEEEISKEMNSLSLAANSLPPIKMPQAIEKVVRRGNIRFMHEKSQFSVEYFTFMKKLVVCNQFIINQSIIEAKVTQEIEQISMISTELASKFLFNVGFKTKKSLRGPAGEWSEALHIHFRISKNVRSWFALNVLFKNPNILTEYLLECPSSEVRGTFVKIFVILTSLTLMDGPCPQAIASLSAANAQLDQNATLSDHLLVAALSLLKKDISEHGRHLQQYFHLFLMYLSMNPNNPEMNLKIKLQLLKLRVPAQFMLVALDEGPGPPIKYQYAELSKLYSVVSQLVRCCDVSQRCQSSTVSNQPPLPNPHGDPLCPKPLMPIQHQVGDILYGRSVYVKKIIEEANAVDETAKLLKYCSWENPHFSSVVLSELLWQVAYSYTYELRPYMDLLLQMLLLEDSWQTHRIHNALKGIPDDRDGLFDTIQRSKNHYQKRAYQCIKLMVALFTQASTVELWDKNGKSTSQYSWLTGRPYPGNTQYQTYNNWSPPAQSNETSNGYFLERSQSARMTLAKAFELCPDDEQEETEIADDQEIHPPEEGGGAPTYTSSQPAHMEYPVSQVTPTGSSSAPAQISPSPAQPSTVSQPQQSGIHRGVTPPHVINMANDIALSSGPVTGGNGVGLGRGLSPPPGNVNIKQSLPSQQQRPPNQTPSSSPAPSPSHGPTQHSDNQETGEVEG</sequence>
<gene>
    <name evidence="11" type="ORF">GSLYS_00007969001</name>
</gene>
<dbReference type="CDD" id="cd02659">
    <property type="entry name" value="peptidase_C19C"/>
    <property type="match status" value="1"/>
</dbReference>
<keyword evidence="12" id="KW-1185">Reference proteome</keyword>
<dbReference type="Pfam" id="PF22900">
    <property type="entry name" value="UCH_UBL1"/>
    <property type="match status" value="1"/>
</dbReference>
<dbReference type="InterPro" id="IPR055176">
    <property type="entry name" value="UBP24/USP9X/USP9Y_UBL"/>
</dbReference>
<dbReference type="EMBL" id="CAXITT010000158">
    <property type="protein sequence ID" value="CAL1534009.1"/>
    <property type="molecule type" value="Genomic_DNA"/>
</dbReference>
<feature type="region of interest" description="Disordered" evidence="9">
    <location>
        <begin position="2525"/>
        <end position="2601"/>
    </location>
</feature>
<evidence type="ECO:0000256" key="1">
    <source>
        <dbReference type="ARBA" id="ARBA00000707"/>
    </source>
</evidence>
<comment type="catalytic activity">
    <reaction evidence="1">
        <text>Thiol-dependent hydrolysis of ester, thioester, amide, peptide and isopeptide bonds formed by the C-terminal Gly of ubiquitin (a 76-residue protein attached to proteins as an intracellular targeting signal).</text>
        <dbReference type="EC" id="3.4.19.12"/>
    </reaction>
</comment>
<feature type="compositionally biased region" description="Low complexity" evidence="9">
    <location>
        <begin position="1032"/>
        <end position="1042"/>
    </location>
</feature>
<dbReference type="InterPro" id="IPR038765">
    <property type="entry name" value="Papain-like_cys_pep_sf"/>
</dbReference>
<comment type="caution">
    <text evidence="11">The sequence shown here is derived from an EMBL/GenBank/DDBJ whole genome shotgun (WGS) entry which is preliminary data.</text>
</comment>
<dbReference type="PROSITE" id="PS00972">
    <property type="entry name" value="USP_1"/>
    <property type="match status" value="1"/>
</dbReference>
<keyword evidence="8" id="KW-0788">Thiol protease</keyword>
<dbReference type="GO" id="GO:0004843">
    <property type="term" value="F:cysteine-type deubiquitinase activity"/>
    <property type="evidence" value="ECO:0007669"/>
    <property type="project" value="UniProtKB-EC"/>
</dbReference>